<dbReference type="STRING" id="246404.A0A507FA76"/>
<evidence type="ECO:0000313" key="3">
    <source>
        <dbReference type="Proteomes" id="UP000320333"/>
    </source>
</evidence>
<dbReference type="GO" id="GO:0005524">
    <property type="term" value="F:ATP binding"/>
    <property type="evidence" value="ECO:0007669"/>
    <property type="project" value="InterPro"/>
</dbReference>
<proteinExistence type="predicted"/>
<dbReference type="AlphaFoldDB" id="A0A507FA76"/>
<reference evidence="2 3" key="1">
    <citation type="journal article" date="2019" name="Sci. Rep.">
        <title>Comparative genomics of chytrid fungi reveal insights into the obligate biotrophic and pathogenic lifestyle of Synchytrium endobioticum.</title>
        <authorList>
            <person name="van de Vossenberg B.T.L.H."/>
            <person name="Warris S."/>
            <person name="Nguyen H.D.T."/>
            <person name="van Gent-Pelzer M.P.E."/>
            <person name="Joly D.L."/>
            <person name="van de Geest H.C."/>
            <person name="Bonants P.J.M."/>
            <person name="Smith D.S."/>
            <person name="Levesque C.A."/>
            <person name="van der Lee T.A.J."/>
        </authorList>
    </citation>
    <scope>NUCLEOTIDE SEQUENCE [LARGE SCALE GENOMIC DNA]</scope>
    <source>
        <strain evidence="2 3">CBS 675.73</strain>
    </source>
</reference>
<evidence type="ECO:0000313" key="2">
    <source>
        <dbReference type="EMBL" id="TPX72490.1"/>
    </source>
</evidence>
<dbReference type="PANTHER" id="PTHR10285">
    <property type="entry name" value="URIDINE KINASE"/>
    <property type="match status" value="1"/>
</dbReference>
<feature type="domain" description="Phosphoribulokinase/uridine kinase" evidence="1">
    <location>
        <begin position="23"/>
        <end position="171"/>
    </location>
</feature>
<dbReference type="InterPro" id="IPR006083">
    <property type="entry name" value="PRK/URK"/>
</dbReference>
<evidence type="ECO:0000259" key="1">
    <source>
        <dbReference type="Pfam" id="PF00485"/>
    </source>
</evidence>
<dbReference type="SUPFAM" id="SSF52540">
    <property type="entry name" value="P-loop containing nucleoside triphosphate hydrolases"/>
    <property type="match status" value="1"/>
</dbReference>
<dbReference type="OrthoDB" id="6362633at2759"/>
<comment type="caution">
    <text evidence="2">The sequence shown here is derived from an EMBL/GenBank/DDBJ whole genome shotgun (WGS) entry which is preliminary data.</text>
</comment>
<dbReference type="GO" id="GO:0016301">
    <property type="term" value="F:kinase activity"/>
    <property type="evidence" value="ECO:0007669"/>
    <property type="project" value="InterPro"/>
</dbReference>
<gene>
    <name evidence="2" type="ORF">CcCBS67573_g05836</name>
</gene>
<protein>
    <recommendedName>
        <fullName evidence="1">Phosphoribulokinase/uridine kinase domain-containing protein</fullName>
    </recommendedName>
</protein>
<name>A0A507FA76_9FUNG</name>
<dbReference type="InterPro" id="IPR027417">
    <property type="entry name" value="P-loop_NTPase"/>
</dbReference>
<accession>A0A507FA76</accession>
<organism evidence="2 3">
    <name type="scientific">Chytriomyces confervae</name>
    <dbReference type="NCBI Taxonomy" id="246404"/>
    <lineage>
        <taxon>Eukaryota</taxon>
        <taxon>Fungi</taxon>
        <taxon>Fungi incertae sedis</taxon>
        <taxon>Chytridiomycota</taxon>
        <taxon>Chytridiomycota incertae sedis</taxon>
        <taxon>Chytridiomycetes</taxon>
        <taxon>Chytridiales</taxon>
        <taxon>Chytriomycetaceae</taxon>
        <taxon>Chytriomyces</taxon>
    </lineage>
</organism>
<dbReference type="Pfam" id="PF00485">
    <property type="entry name" value="PRK"/>
    <property type="match status" value="1"/>
</dbReference>
<sequence>MIDADSLSRYLIDKHGRSRRCMVAIAGIPGSGKSTLANDVAKQLINVGHSAVVVQMDGFHLYRSQLDKLPNPAEAHRRRGAPFTFDSRALYRLVKRLHDQPPEAPDILAPSFDHAAKDPVQDAVSIPASTRFVIIEGLYMHLSMEPWDDMAHLFDERWFIDCPLEISIHRLAKRHVLTGVAASEEAALERIYGSDVRNAALVFENRVDATLELNV</sequence>
<dbReference type="Proteomes" id="UP000320333">
    <property type="component" value="Unassembled WGS sequence"/>
</dbReference>
<dbReference type="Gene3D" id="3.40.50.300">
    <property type="entry name" value="P-loop containing nucleotide triphosphate hydrolases"/>
    <property type="match status" value="2"/>
</dbReference>
<keyword evidence="3" id="KW-1185">Reference proteome</keyword>
<dbReference type="EMBL" id="QEAP01000224">
    <property type="protein sequence ID" value="TPX72490.1"/>
    <property type="molecule type" value="Genomic_DNA"/>
</dbReference>